<dbReference type="Proteomes" id="UP001499843">
    <property type="component" value="Unassembled WGS sequence"/>
</dbReference>
<sequence>MTATPERLDRLTAALDPEGSGDISQAVIDAVRAVPRHLFIPAVGLVVEEGEPYLIDRDSDPAAWWDTVYSRSIIVTQLDDGATSLDVLAGDSTSSASAPSTVADLLNHLRAEPGMRVLEIGTGTGYTAALLSRLVGDQGEVTSIEVDPAVAEQAAKNLAAAGLTPRLLIGDGALGCADGAPYDRVHVTCGVREVPYAWVAQTRPGGVIVLPWHPGYGTSHALRLEVREDGTAVGRVMGFAGYMMLRSQRPRPCLGQAPGEERRHYRTALDPRALDQLGAGADLAIGALTGLRSHTSEGTDEDGAYVRVFVADPGDSRSWAAATWRPGSVTYGVQQVGRRPVWDEVLRAYAQWVSWGEPHWRRFGISVGPEGQSVWLDTPERMLTSS</sequence>
<keyword evidence="5" id="KW-0963">Cytoplasm</keyword>
<dbReference type="GO" id="GO:0032259">
    <property type="term" value="P:methylation"/>
    <property type="evidence" value="ECO:0007669"/>
    <property type="project" value="UniProtKB-KW"/>
</dbReference>
<name>A0ABN3D155_9ACTN</name>
<keyword evidence="13" id="KW-1185">Reference proteome</keyword>
<evidence type="ECO:0000313" key="13">
    <source>
        <dbReference type="Proteomes" id="UP001499843"/>
    </source>
</evidence>
<comment type="caution">
    <text evidence="12">The sequence shown here is derived from an EMBL/GenBank/DDBJ whole genome shotgun (WGS) entry which is preliminary data.</text>
</comment>
<reference evidence="12 13" key="1">
    <citation type="journal article" date="2019" name="Int. J. Syst. Evol. Microbiol.">
        <title>The Global Catalogue of Microorganisms (GCM) 10K type strain sequencing project: providing services to taxonomists for standard genome sequencing and annotation.</title>
        <authorList>
            <consortium name="The Broad Institute Genomics Platform"/>
            <consortium name="The Broad Institute Genome Sequencing Center for Infectious Disease"/>
            <person name="Wu L."/>
            <person name="Ma J."/>
        </authorList>
    </citation>
    <scope>NUCLEOTIDE SEQUENCE [LARGE SCALE GENOMIC DNA]</scope>
    <source>
        <strain evidence="12 13">JCM 16114</strain>
    </source>
</reference>
<evidence type="ECO:0000256" key="5">
    <source>
        <dbReference type="ARBA" id="ARBA00022490"/>
    </source>
</evidence>
<organism evidence="12 13">
    <name type="scientific">Nonomuraea monospora</name>
    <dbReference type="NCBI Taxonomy" id="568818"/>
    <lineage>
        <taxon>Bacteria</taxon>
        <taxon>Bacillati</taxon>
        <taxon>Actinomycetota</taxon>
        <taxon>Actinomycetes</taxon>
        <taxon>Streptosporangiales</taxon>
        <taxon>Streptosporangiaceae</taxon>
        <taxon>Nonomuraea</taxon>
    </lineage>
</organism>
<evidence type="ECO:0000256" key="3">
    <source>
        <dbReference type="ARBA" id="ARBA00011890"/>
    </source>
</evidence>
<evidence type="ECO:0000256" key="4">
    <source>
        <dbReference type="ARBA" id="ARBA00013346"/>
    </source>
</evidence>
<keyword evidence="8" id="KW-0949">S-adenosyl-L-methionine</keyword>
<evidence type="ECO:0000256" key="10">
    <source>
        <dbReference type="ARBA" id="ARBA00031323"/>
    </source>
</evidence>
<evidence type="ECO:0000256" key="11">
    <source>
        <dbReference type="ARBA" id="ARBA00031350"/>
    </source>
</evidence>
<dbReference type="InterPro" id="IPR029063">
    <property type="entry name" value="SAM-dependent_MTases_sf"/>
</dbReference>
<dbReference type="PANTHER" id="PTHR11579:SF0">
    <property type="entry name" value="PROTEIN-L-ISOASPARTATE(D-ASPARTATE) O-METHYLTRANSFERASE"/>
    <property type="match status" value="1"/>
</dbReference>
<dbReference type="SUPFAM" id="SSF53335">
    <property type="entry name" value="S-adenosyl-L-methionine-dependent methyltransferases"/>
    <property type="match status" value="1"/>
</dbReference>
<evidence type="ECO:0000256" key="1">
    <source>
        <dbReference type="ARBA" id="ARBA00004496"/>
    </source>
</evidence>
<dbReference type="Gene3D" id="3.40.50.150">
    <property type="entry name" value="Vaccinia Virus protein VP39"/>
    <property type="match status" value="1"/>
</dbReference>
<dbReference type="InterPro" id="IPR000682">
    <property type="entry name" value="PCMT"/>
</dbReference>
<dbReference type="EMBL" id="BAAAQX010000051">
    <property type="protein sequence ID" value="GAA2215522.1"/>
    <property type="molecule type" value="Genomic_DNA"/>
</dbReference>
<protein>
    <recommendedName>
        <fullName evidence="4">Protein-L-isoaspartate O-methyltransferase</fullName>
        <ecNumber evidence="3">2.1.1.77</ecNumber>
    </recommendedName>
    <alternativeName>
        <fullName evidence="11">L-isoaspartyl protein carboxyl methyltransferase</fullName>
    </alternativeName>
    <alternativeName>
        <fullName evidence="9">Protein L-isoaspartyl methyltransferase</fullName>
    </alternativeName>
    <alternativeName>
        <fullName evidence="10">Protein-beta-aspartate methyltransferase</fullName>
    </alternativeName>
</protein>
<evidence type="ECO:0000256" key="7">
    <source>
        <dbReference type="ARBA" id="ARBA00022679"/>
    </source>
</evidence>
<gene>
    <name evidence="12" type="ORF">GCM10009850_109900</name>
</gene>
<keyword evidence="7" id="KW-0808">Transferase</keyword>
<evidence type="ECO:0000256" key="2">
    <source>
        <dbReference type="ARBA" id="ARBA00005369"/>
    </source>
</evidence>
<comment type="subcellular location">
    <subcellularLocation>
        <location evidence="1">Cytoplasm</location>
    </subcellularLocation>
</comment>
<dbReference type="CDD" id="cd02440">
    <property type="entry name" value="AdoMet_MTases"/>
    <property type="match status" value="1"/>
</dbReference>
<accession>A0ABN3D155</accession>
<dbReference type="EC" id="2.1.1.77" evidence="3"/>
<evidence type="ECO:0000256" key="9">
    <source>
        <dbReference type="ARBA" id="ARBA00030757"/>
    </source>
</evidence>
<comment type="similarity">
    <text evidence="2">Belongs to the methyltransferase superfamily. L-isoaspartyl/D-aspartyl protein methyltransferase family.</text>
</comment>
<evidence type="ECO:0000256" key="8">
    <source>
        <dbReference type="ARBA" id="ARBA00022691"/>
    </source>
</evidence>
<dbReference type="PANTHER" id="PTHR11579">
    <property type="entry name" value="PROTEIN-L-ISOASPARTATE O-METHYLTRANSFERASE"/>
    <property type="match status" value="1"/>
</dbReference>
<dbReference type="GO" id="GO:0008168">
    <property type="term" value="F:methyltransferase activity"/>
    <property type="evidence" value="ECO:0007669"/>
    <property type="project" value="UniProtKB-KW"/>
</dbReference>
<proteinExistence type="inferred from homology"/>
<dbReference type="Pfam" id="PF01135">
    <property type="entry name" value="PCMT"/>
    <property type="match status" value="1"/>
</dbReference>
<keyword evidence="6 12" id="KW-0489">Methyltransferase</keyword>
<dbReference type="RefSeq" id="WP_344494323.1">
    <property type="nucleotide sequence ID" value="NZ_BAAAQX010000051.1"/>
</dbReference>
<evidence type="ECO:0000313" key="12">
    <source>
        <dbReference type="EMBL" id="GAA2215522.1"/>
    </source>
</evidence>
<evidence type="ECO:0000256" key="6">
    <source>
        <dbReference type="ARBA" id="ARBA00022603"/>
    </source>
</evidence>